<dbReference type="CDD" id="cd13553">
    <property type="entry name" value="PBP2_NrtA_CpmA_like"/>
    <property type="match status" value="1"/>
</dbReference>
<keyword evidence="3" id="KW-1003">Cell membrane</keyword>
<keyword evidence="8" id="KW-1185">Reference proteome</keyword>
<evidence type="ECO:0000256" key="6">
    <source>
        <dbReference type="ARBA" id="ARBA00024031"/>
    </source>
</evidence>
<dbReference type="Proteomes" id="UP000247540">
    <property type="component" value="Unassembled WGS sequence"/>
</dbReference>
<organism evidence="7 8">
    <name type="scientific">Xylophilus ampelinus</name>
    <dbReference type="NCBI Taxonomy" id="54067"/>
    <lineage>
        <taxon>Bacteria</taxon>
        <taxon>Pseudomonadati</taxon>
        <taxon>Pseudomonadota</taxon>
        <taxon>Betaproteobacteria</taxon>
        <taxon>Burkholderiales</taxon>
        <taxon>Xylophilus</taxon>
    </lineage>
</organism>
<gene>
    <name evidence="7" type="ORF">DFQ15_1155</name>
</gene>
<keyword evidence="2" id="KW-0813">Transport</keyword>
<evidence type="ECO:0000256" key="3">
    <source>
        <dbReference type="ARBA" id="ARBA00022475"/>
    </source>
</evidence>
<dbReference type="Pfam" id="PF13379">
    <property type="entry name" value="NMT1_2"/>
    <property type="match status" value="1"/>
</dbReference>
<dbReference type="Gene3D" id="3.40.190.10">
    <property type="entry name" value="Periplasmic binding protein-like II"/>
    <property type="match status" value="2"/>
</dbReference>
<proteinExistence type="inferred from homology"/>
<evidence type="ECO:0000256" key="5">
    <source>
        <dbReference type="ARBA" id="ARBA00023136"/>
    </source>
</evidence>
<comment type="similarity">
    <text evidence="6">Belongs to the CmpA/NrtA family.</text>
</comment>
<dbReference type="SUPFAM" id="SSF53850">
    <property type="entry name" value="Periplasmic binding protein-like II"/>
    <property type="match status" value="1"/>
</dbReference>
<dbReference type="OrthoDB" id="9789215at2"/>
<dbReference type="PANTHER" id="PTHR30024">
    <property type="entry name" value="ALIPHATIC SULFONATES-BINDING PROTEIN-RELATED"/>
    <property type="match status" value="1"/>
</dbReference>
<evidence type="ECO:0000256" key="2">
    <source>
        <dbReference type="ARBA" id="ARBA00022448"/>
    </source>
</evidence>
<dbReference type="EMBL" id="QJTC01000015">
    <property type="protein sequence ID" value="PYE76138.1"/>
    <property type="molecule type" value="Genomic_DNA"/>
</dbReference>
<dbReference type="InterPro" id="IPR044527">
    <property type="entry name" value="NrtA/CpmA_ABC-bd_dom"/>
</dbReference>
<protein>
    <submittedName>
        <fullName evidence="7">NitT/TauT family transport system substrate-binding protein</fullName>
    </submittedName>
</protein>
<dbReference type="InterPro" id="IPR006311">
    <property type="entry name" value="TAT_signal"/>
</dbReference>
<evidence type="ECO:0000313" key="8">
    <source>
        <dbReference type="Proteomes" id="UP000247540"/>
    </source>
</evidence>
<accession>A0A318SFW0</accession>
<dbReference type="AlphaFoldDB" id="A0A318SFW0"/>
<evidence type="ECO:0000313" key="7">
    <source>
        <dbReference type="EMBL" id="PYE76138.1"/>
    </source>
</evidence>
<dbReference type="PANTHER" id="PTHR30024:SF43">
    <property type="entry name" value="BLL4572 PROTEIN"/>
    <property type="match status" value="1"/>
</dbReference>
<evidence type="ECO:0000256" key="4">
    <source>
        <dbReference type="ARBA" id="ARBA00022519"/>
    </source>
</evidence>
<keyword evidence="5" id="KW-0472">Membrane</keyword>
<comment type="subcellular location">
    <subcellularLocation>
        <location evidence="1">Endomembrane system</location>
    </subcellularLocation>
</comment>
<sequence>MTEPTPILDRRPAPHVCASSDCGCGLTRRDMLRLSALAGAGVAAPLLSAGDARAQAFKGDDQPVKIGYLPIADATPLLVAHGRGLFEKEGLRTESPRLFRSWAQVVEAFVAGQVNVIHMLTPATLWVRYGSGFPARMVAWNHVNGSALTVLPEIGGLADLGGRTVAVPFWYSVQNILLQRLLRDAGLSAVTRARGASVGPKEVNLVVLAPAEMVSALAARSIAGFVVAEPFNAAAEIAGVGKVLRFSGDVWRDHACCVTFLAERDLAEKPEWAQRVTTALVRAQLWTRDNRLQTARLLSNAGERRYTPHPPQTLAEVLATTDYADYEARGIVRHKGWQQRRIDFQPYPYASYTQELVRAIQQTKVEGNTDFLKKLHPAFVARDLVDERFVRKAIEAVGGPQVFGVSADYARRETLAG</sequence>
<keyword evidence="4" id="KW-0997">Cell inner membrane</keyword>
<evidence type="ECO:0000256" key="1">
    <source>
        <dbReference type="ARBA" id="ARBA00004308"/>
    </source>
</evidence>
<name>A0A318SFW0_9BURK</name>
<dbReference type="RefSeq" id="WP_110465976.1">
    <property type="nucleotide sequence ID" value="NZ_JAMOFZ010000015.1"/>
</dbReference>
<dbReference type="GO" id="GO:0012505">
    <property type="term" value="C:endomembrane system"/>
    <property type="evidence" value="ECO:0007669"/>
    <property type="project" value="UniProtKB-SubCell"/>
</dbReference>
<comment type="caution">
    <text evidence="7">The sequence shown here is derived from an EMBL/GenBank/DDBJ whole genome shotgun (WGS) entry which is preliminary data.</text>
</comment>
<reference evidence="7 8" key="1">
    <citation type="submission" date="2018-06" db="EMBL/GenBank/DDBJ databases">
        <title>Genomic Encyclopedia of Type Strains, Phase III (KMG-III): the genomes of soil and plant-associated and newly described type strains.</title>
        <authorList>
            <person name="Whitman W."/>
        </authorList>
    </citation>
    <scope>NUCLEOTIDE SEQUENCE [LARGE SCALE GENOMIC DNA]</scope>
    <source>
        <strain evidence="7 8">CECT 7646</strain>
    </source>
</reference>
<dbReference type="PROSITE" id="PS51318">
    <property type="entry name" value="TAT"/>
    <property type="match status" value="1"/>
</dbReference>